<evidence type="ECO:0000256" key="9">
    <source>
        <dbReference type="PROSITE-ProRule" id="PRU00282"/>
    </source>
</evidence>
<evidence type="ECO:0000256" key="11">
    <source>
        <dbReference type="SAM" id="Phobius"/>
    </source>
</evidence>
<proteinExistence type="inferred from homology"/>
<keyword evidence="5" id="KW-0677">Repeat</keyword>
<sequence>MGQNIIFASTVGTFFQIIPAIPIELVKTRLQTIKLNNSLKINGPLSCALNIFREEGLIGLYRGGTIMFWRDFIGYLFYIPVYEYFIKI</sequence>
<dbReference type="InterPro" id="IPR023395">
    <property type="entry name" value="MCP_dom_sf"/>
</dbReference>
<keyword evidence="8 9" id="KW-0472">Membrane</keyword>
<dbReference type="PROSITE" id="PS50920">
    <property type="entry name" value="SOLCAR"/>
    <property type="match status" value="1"/>
</dbReference>
<dbReference type="InterPro" id="IPR018108">
    <property type="entry name" value="MCP_transmembrane"/>
</dbReference>
<dbReference type="PANTHER" id="PTHR45624">
    <property type="entry name" value="MITOCHONDRIAL BASIC AMINO ACIDS TRANSPORTER-RELATED"/>
    <property type="match status" value="1"/>
</dbReference>
<evidence type="ECO:0000313" key="13">
    <source>
        <dbReference type="Proteomes" id="UP000580250"/>
    </source>
</evidence>
<comment type="caution">
    <text evidence="12">The sequence shown here is derived from an EMBL/GenBank/DDBJ whole genome shotgun (WGS) entry which is preliminary data.</text>
</comment>
<evidence type="ECO:0000256" key="7">
    <source>
        <dbReference type="ARBA" id="ARBA00023128"/>
    </source>
</evidence>
<organism evidence="12 13">
    <name type="scientific">Meloidogyne enterolobii</name>
    <name type="common">Root-knot nematode worm</name>
    <name type="synonym">Meloidogyne mayaguensis</name>
    <dbReference type="NCBI Taxonomy" id="390850"/>
    <lineage>
        <taxon>Eukaryota</taxon>
        <taxon>Metazoa</taxon>
        <taxon>Ecdysozoa</taxon>
        <taxon>Nematoda</taxon>
        <taxon>Chromadorea</taxon>
        <taxon>Rhabditida</taxon>
        <taxon>Tylenchina</taxon>
        <taxon>Tylenchomorpha</taxon>
        <taxon>Tylenchoidea</taxon>
        <taxon>Meloidogynidae</taxon>
        <taxon>Meloidogyninae</taxon>
        <taxon>Meloidogyne</taxon>
    </lineage>
</organism>
<comment type="subcellular location">
    <subcellularLocation>
        <location evidence="1">Mitochondrion membrane</location>
        <topology evidence="1">Multi-pass membrane protein</topology>
    </subcellularLocation>
</comment>
<accession>A0A6V7WBB2</accession>
<dbReference type="GO" id="GO:0031966">
    <property type="term" value="C:mitochondrial membrane"/>
    <property type="evidence" value="ECO:0007669"/>
    <property type="project" value="UniProtKB-SubCell"/>
</dbReference>
<evidence type="ECO:0000313" key="12">
    <source>
        <dbReference type="EMBL" id="CAD2184058.1"/>
    </source>
</evidence>
<dbReference type="Proteomes" id="UP000580250">
    <property type="component" value="Unassembled WGS sequence"/>
</dbReference>
<evidence type="ECO:0000256" key="10">
    <source>
        <dbReference type="RuleBase" id="RU000488"/>
    </source>
</evidence>
<dbReference type="SUPFAM" id="SSF103506">
    <property type="entry name" value="Mitochondrial carrier"/>
    <property type="match status" value="1"/>
</dbReference>
<dbReference type="Pfam" id="PF00153">
    <property type="entry name" value="Mito_carr"/>
    <property type="match status" value="1"/>
</dbReference>
<evidence type="ECO:0000256" key="3">
    <source>
        <dbReference type="ARBA" id="ARBA00022448"/>
    </source>
</evidence>
<keyword evidence="7" id="KW-0496">Mitochondrion</keyword>
<dbReference type="AlphaFoldDB" id="A0A6V7WBB2"/>
<evidence type="ECO:0000256" key="6">
    <source>
        <dbReference type="ARBA" id="ARBA00022989"/>
    </source>
</evidence>
<dbReference type="InterPro" id="IPR050567">
    <property type="entry name" value="Mitochondrial_Carrier"/>
</dbReference>
<feature type="transmembrane region" description="Helical" evidence="11">
    <location>
        <begin position="6"/>
        <end position="26"/>
    </location>
</feature>
<dbReference type="EMBL" id="CAJEWN010000489">
    <property type="protein sequence ID" value="CAD2184058.1"/>
    <property type="molecule type" value="Genomic_DNA"/>
</dbReference>
<dbReference type="GO" id="GO:0022857">
    <property type="term" value="F:transmembrane transporter activity"/>
    <property type="evidence" value="ECO:0007669"/>
    <property type="project" value="TreeGrafter"/>
</dbReference>
<keyword evidence="6 11" id="KW-1133">Transmembrane helix</keyword>
<dbReference type="Gene3D" id="1.50.40.10">
    <property type="entry name" value="Mitochondrial carrier domain"/>
    <property type="match status" value="1"/>
</dbReference>
<comment type="similarity">
    <text evidence="2 10">Belongs to the mitochondrial carrier (TC 2.A.29) family.</text>
</comment>
<dbReference type="OrthoDB" id="193856at2759"/>
<feature type="repeat" description="Solcar" evidence="9">
    <location>
        <begin position="3"/>
        <end position="88"/>
    </location>
</feature>
<evidence type="ECO:0000256" key="1">
    <source>
        <dbReference type="ARBA" id="ARBA00004225"/>
    </source>
</evidence>
<keyword evidence="4 9" id="KW-0812">Transmembrane</keyword>
<dbReference type="PANTHER" id="PTHR45624:SF10">
    <property type="entry name" value="SLC (SOLUTE CARRIER) HOMOLOG"/>
    <property type="match status" value="1"/>
</dbReference>
<evidence type="ECO:0000256" key="4">
    <source>
        <dbReference type="ARBA" id="ARBA00022692"/>
    </source>
</evidence>
<name>A0A6V7WBB2_MELEN</name>
<keyword evidence="3 10" id="KW-0813">Transport</keyword>
<gene>
    <name evidence="12" type="ORF">MENT_LOCUS36390</name>
</gene>
<evidence type="ECO:0000256" key="5">
    <source>
        <dbReference type="ARBA" id="ARBA00022737"/>
    </source>
</evidence>
<evidence type="ECO:0000256" key="2">
    <source>
        <dbReference type="ARBA" id="ARBA00006375"/>
    </source>
</evidence>
<protein>
    <submittedName>
        <fullName evidence="12">Uncharacterized protein</fullName>
    </submittedName>
</protein>
<evidence type="ECO:0000256" key="8">
    <source>
        <dbReference type="ARBA" id="ARBA00023136"/>
    </source>
</evidence>
<reference evidence="12 13" key="1">
    <citation type="submission" date="2020-08" db="EMBL/GenBank/DDBJ databases">
        <authorList>
            <person name="Koutsovoulos G."/>
            <person name="Danchin GJ E."/>
        </authorList>
    </citation>
    <scope>NUCLEOTIDE SEQUENCE [LARGE SCALE GENOMIC DNA]</scope>
</reference>